<organism evidence="2 3">
    <name type="scientific">Holothuria leucospilota</name>
    <name type="common">Black long sea cucumber</name>
    <name type="synonym">Mertensiothuria leucospilota</name>
    <dbReference type="NCBI Taxonomy" id="206669"/>
    <lineage>
        <taxon>Eukaryota</taxon>
        <taxon>Metazoa</taxon>
        <taxon>Echinodermata</taxon>
        <taxon>Eleutherozoa</taxon>
        <taxon>Echinozoa</taxon>
        <taxon>Holothuroidea</taxon>
        <taxon>Aspidochirotacea</taxon>
        <taxon>Aspidochirotida</taxon>
        <taxon>Holothuriidae</taxon>
        <taxon>Holothuria</taxon>
    </lineage>
</organism>
<dbReference type="SUPFAM" id="SSF47986">
    <property type="entry name" value="DEATH domain"/>
    <property type="match status" value="1"/>
</dbReference>
<comment type="caution">
    <text evidence="2">The sequence shown here is derived from an EMBL/GenBank/DDBJ whole genome shotgun (WGS) entry which is preliminary data.</text>
</comment>
<evidence type="ECO:0000313" key="3">
    <source>
        <dbReference type="Proteomes" id="UP001152320"/>
    </source>
</evidence>
<dbReference type="PANTHER" id="PTHR15077:SF12">
    <property type="entry name" value="DEATH DOMAIN-CONTAINING PROTEIN"/>
    <property type="match status" value="1"/>
</dbReference>
<dbReference type="InterPro" id="IPR000488">
    <property type="entry name" value="Death_dom"/>
</dbReference>
<sequence>MDYKTQRHSVEESLLLQELAGKITKEWLDIGRFLAIPEAQLQHLKEDNRNNQKEVIYQMLLSWKQREGSQATRRVLADALQKAERKDLAELLQNGKDRGISNHGSTVVLPCSNQPVQLMDVGCFMSWDLDLDKEDTSPDSMYYY</sequence>
<dbReference type="OrthoDB" id="100767at2759"/>
<name>A0A9Q1C1X8_HOLLE</name>
<proteinExistence type="predicted"/>
<gene>
    <name evidence="2" type="ORF">HOLleu_18530</name>
</gene>
<reference evidence="2" key="1">
    <citation type="submission" date="2021-10" db="EMBL/GenBank/DDBJ databases">
        <title>Tropical sea cucumber genome reveals ecological adaptation and Cuvierian tubules defense mechanism.</title>
        <authorList>
            <person name="Chen T."/>
        </authorList>
    </citation>
    <scope>NUCLEOTIDE SEQUENCE</scope>
    <source>
        <strain evidence="2">Nanhai2018</strain>
        <tissue evidence="2">Muscle</tissue>
    </source>
</reference>
<evidence type="ECO:0000259" key="1">
    <source>
        <dbReference type="PROSITE" id="PS50017"/>
    </source>
</evidence>
<accession>A0A9Q1C1X8</accession>
<dbReference type="InterPro" id="IPR011029">
    <property type="entry name" value="DEATH-like_dom_sf"/>
</dbReference>
<dbReference type="Gene3D" id="1.10.533.10">
    <property type="entry name" value="Death Domain, Fas"/>
    <property type="match status" value="1"/>
</dbReference>
<evidence type="ECO:0000313" key="2">
    <source>
        <dbReference type="EMBL" id="KAJ8037653.1"/>
    </source>
</evidence>
<dbReference type="EMBL" id="JAIZAY010000008">
    <property type="protein sequence ID" value="KAJ8037653.1"/>
    <property type="molecule type" value="Genomic_DNA"/>
</dbReference>
<dbReference type="CDD" id="cd01670">
    <property type="entry name" value="Death"/>
    <property type="match status" value="1"/>
</dbReference>
<keyword evidence="3" id="KW-1185">Reference proteome</keyword>
<dbReference type="GO" id="GO:0007165">
    <property type="term" value="P:signal transduction"/>
    <property type="evidence" value="ECO:0007669"/>
    <property type="project" value="InterPro"/>
</dbReference>
<dbReference type="PANTHER" id="PTHR15077">
    <property type="entry name" value="FAS-ASSOCIATING DEATH DOMAIN-CONTAINING PROTEIN FADD"/>
    <property type="match status" value="1"/>
</dbReference>
<dbReference type="AlphaFoldDB" id="A0A9Q1C1X8"/>
<dbReference type="Proteomes" id="UP001152320">
    <property type="component" value="Chromosome 8"/>
</dbReference>
<dbReference type="Pfam" id="PF00531">
    <property type="entry name" value="Death"/>
    <property type="match status" value="1"/>
</dbReference>
<dbReference type="InterPro" id="IPR016729">
    <property type="entry name" value="FADD"/>
</dbReference>
<protein>
    <recommendedName>
        <fullName evidence="1">Death domain-containing protein</fullName>
    </recommendedName>
</protein>
<feature type="domain" description="Death" evidence="1">
    <location>
        <begin position="12"/>
        <end position="96"/>
    </location>
</feature>
<dbReference type="PROSITE" id="PS50017">
    <property type="entry name" value="DEATH_DOMAIN"/>
    <property type="match status" value="1"/>
</dbReference>